<dbReference type="PROSITE" id="PS00175">
    <property type="entry name" value="PG_MUTASE"/>
    <property type="match status" value="1"/>
</dbReference>
<dbReference type="PANTHER" id="PTHR48100:SF59">
    <property type="entry name" value="ADENOSYLCOBALAMIN_ALPHA-RIBAZOLE PHOSPHATASE"/>
    <property type="match status" value="1"/>
</dbReference>
<dbReference type="SUPFAM" id="SSF53254">
    <property type="entry name" value="Phosphoglycerate mutase-like"/>
    <property type="match status" value="1"/>
</dbReference>
<dbReference type="AlphaFoldDB" id="A0A6J6W1U6"/>
<dbReference type="InterPro" id="IPR050275">
    <property type="entry name" value="PGM_Phosphatase"/>
</dbReference>
<sequence length="228" mass="24466">MSSEPLLPPDGIRQRGPVVSGTQLMLIRHGESVANSAGVAGGALGDGGLTALGRLQTRTLSTRLTLTGELDAATAFYTSVLPRARATAALLAPALPAGLTLATFENVDELRVGEGDGLSWGEFADRFNPPNWDVDPHLENAPGGESLLSFYERVTSTLALVAERHPAEMVVVVCHGGVIEQAVKWSLGLEPGRRLQPRIEHCSLTEIEVRGEYRRLLRFNDQSPLPNL</sequence>
<dbReference type="GO" id="GO:0016791">
    <property type="term" value="F:phosphatase activity"/>
    <property type="evidence" value="ECO:0007669"/>
    <property type="project" value="TreeGrafter"/>
</dbReference>
<dbReference type="InterPro" id="IPR013078">
    <property type="entry name" value="His_Pase_superF_clade-1"/>
</dbReference>
<evidence type="ECO:0000313" key="1">
    <source>
        <dbReference type="EMBL" id="CAB4777594.1"/>
    </source>
</evidence>
<protein>
    <submittedName>
        <fullName evidence="1">Unannotated protein</fullName>
    </submittedName>
</protein>
<dbReference type="PANTHER" id="PTHR48100">
    <property type="entry name" value="BROAD-SPECIFICITY PHOSPHATASE YOR283W-RELATED"/>
    <property type="match status" value="1"/>
</dbReference>
<dbReference type="EMBL" id="CAFAAB010000020">
    <property type="protein sequence ID" value="CAB4777594.1"/>
    <property type="molecule type" value="Genomic_DNA"/>
</dbReference>
<name>A0A6J6W1U6_9ZZZZ</name>
<accession>A0A6J6W1U6</accession>
<organism evidence="1">
    <name type="scientific">freshwater metagenome</name>
    <dbReference type="NCBI Taxonomy" id="449393"/>
    <lineage>
        <taxon>unclassified sequences</taxon>
        <taxon>metagenomes</taxon>
        <taxon>ecological metagenomes</taxon>
    </lineage>
</organism>
<dbReference type="InterPro" id="IPR029033">
    <property type="entry name" value="His_PPase_superfam"/>
</dbReference>
<dbReference type="Gene3D" id="3.40.50.1240">
    <property type="entry name" value="Phosphoglycerate mutase-like"/>
    <property type="match status" value="1"/>
</dbReference>
<reference evidence="1" key="1">
    <citation type="submission" date="2020-05" db="EMBL/GenBank/DDBJ databases">
        <authorList>
            <person name="Chiriac C."/>
            <person name="Salcher M."/>
            <person name="Ghai R."/>
            <person name="Kavagutti S V."/>
        </authorList>
    </citation>
    <scope>NUCLEOTIDE SEQUENCE</scope>
</reference>
<dbReference type="SMART" id="SM00855">
    <property type="entry name" value="PGAM"/>
    <property type="match status" value="1"/>
</dbReference>
<gene>
    <name evidence="1" type="ORF">UFOPK2958_00297</name>
</gene>
<dbReference type="GO" id="GO:0005737">
    <property type="term" value="C:cytoplasm"/>
    <property type="evidence" value="ECO:0007669"/>
    <property type="project" value="TreeGrafter"/>
</dbReference>
<dbReference type="InterPro" id="IPR001345">
    <property type="entry name" value="PG/BPGM_mutase_AS"/>
</dbReference>
<dbReference type="Pfam" id="PF00300">
    <property type="entry name" value="His_Phos_1"/>
    <property type="match status" value="1"/>
</dbReference>
<dbReference type="CDD" id="cd07067">
    <property type="entry name" value="HP_PGM_like"/>
    <property type="match status" value="1"/>
</dbReference>
<proteinExistence type="predicted"/>